<dbReference type="PIRSF" id="PIRSF000883">
    <property type="entry name" value="Pesterase_MJ0912"/>
    <property type="match status" value="1"/>
</dbReference>
<organism evidence="2">
    <name type="scientific">hydrothermal vent metagenome</name>
    <dbReference type="NCBI Taxonomy" id="652676"/>
    <lineage>
        <taxon>unclassified sequences</taxon>
        <taxon>metagenomes</taxon>
        <taxon>ecological metagenomes</taxon>
    </lineage>
</organism>
<reference evidence="2" key="1">
    <citation type="submission" date="2018-06" db="EMBL/GenBank/DDBJ databases">
        <authorList>
            <person name="Zhirakovskaya E."/>
        </authorList>
    </citation>
    <scope>NUCLEOTIDE SEQUENCE</scope>
</reference>
<accession>A0A3B1CDN3</accession>
<evidence type="ECO:0000259" key="1">
    <source>
        <dbReference type="Pfam" id="PF12850"/>
    </source>
</evidence>
<dbReference type="InterPro" id="IPR050126">
    <property type="entry name" value="Ap4A_hydrolase"/>
</dbReference>
<dbReference type="Pfam" id="PF12850">
    <property type="entry name" value="Metallophos_2"/>
    <property type="match status" value="1"/>
</dbReference>
<dbReference type="GO" id="GO:0005737">
    <property type="term" value="C:cytoplasm"/>
    <property type="evidence" value="ECO:0007669"/>
    <property type="project" value="TreeGrafter"/>
</dbReference>
<dbReference type="AlphaFoldDB" id="A0A3B1CDN3"/>
<gene>
    <name evidence="2" type="ORF">MNBD_NITROSPINAE04-2154</name>
</gene>
<dbReference type="GO" id="GO:0016791">
    <property type="term" value="F:phosphatase activity"/>
    <property type="evidence" value="ECO:0007669"/>
    <property type="project" value="TreeGrafter"/>
</dbReference>
<dbReference type="Gene3D" id="3.60.21.10">
    <property type="match status" value="1"/>
</dbReference>
<proteinExistence type="predicted"/>
<feature type="domain" description="Calcineurin-like phosphoesterase" evidence="1">
    <location>
        <begin position="1"/>
        <end position="200"/>
    </location>
</feature>
<protein>
    <recommendedName>
        <fullName evidence="1">Calcineurin-like phosphoesterase domain-containing protein</fullName>
    </recommendedName>
</protein>
<dbReference type="InterPro" id="IPR029052">
    <property type="entry name" value="Metallo-depent_PP-like"/>
</dbReference>
<evidence type="ECO:0000313" key="2">
    <source>
        <dbReference type="EMBL" id="VAX24681.1"/>
    </source>
</evidence>
<dbReference type="SUPFAM" id="SSF56300">
    <property type="entry name" value="Metallo-dependent phosphatases"/>
    <property type="match status" value="1"/>
</dbReference>
<sequence>MRYAFMSDVHSNIEAFEAVLEDIDNYNPDKILFLGDIVGYGPNPNECVARLLEVSNFTLGGNHDWAVVGKTSSEYFNPFAREALNWTIETLTEKHADFLKTTEASAIVDGFQVAHSTPKHPEEWRYIMSQKEALGNYLYLEADICFIGHSHQPVIIEYESAEDLGIYRDSFMELDTEKKYLINVGSVGQSRDGNEDSCWVMYDSVACNVEFHRVRYDVRATQKKMAMAKLPQYLIDRLSFGR</sequence>
<dbReference type="CDD" id="cd00838">
    <property type="entry name" value="MPP_superfamily"/>
    <property type="match status" value="1"/>
</dbReference>
<dbReference type="InterPro" id="IPR011152">
    <property type="entry name" value="Pesterase_MJ0912"/>
</dbReference>
<dbReference type="PANTHER" id="PTHR42850">
    <property type="entry name" value="METALLOPHOSPHOESTERASE"/>
    <property type="match status" value="1"/>
</dbReference>
<dbReference type="EMBL" id="UOGA01000276">
    <property type="protein sequence ID" value="VAX24681.1"/>
    <property type="molecule type" value="Genomic_DNA"/>
</dbReference>
<dbReference type="PANTHER" id="PTHR42850:SF2">
    <property type="entry name" value="BLL5683 PROTEIN"/>
    <property type="match status" value="1"/>
</dbReference>
<dbReference type="InterPro" id="IPR024654">
    <property type="entry name" value="Calcineurin-like_PHP_lpxH"/>
</dbReference>
<name>A0A3B1CDN3_9ZZZZ</name>